<sequence>MWLDSSLLSASSGARFFKLCNTSAGRQILGGGFETEAPSSSCESPILV</sequence>
<proteinExistence type="predicted"/>
<accession>A0A392U4Q5</accession>
<dbReference type="EMBL" id="LXQA010730047">
    <property type="protein sequence ID" value="MCI68068.1"/>
    <property type="molecule type" value="Genomic_DNA"/>
</dbReference>
<evidence type="ECO:0000313" key="1">
    <source>
        <dbReference type="EMBL" id="MCI68068.1"/>
    </source>
</evidence>
<protein>
    <submittedName>
        <fullName evidence="1">Uncharacterized protein</fullName>
    </submittedName>
</protein>
<keyword evidence="2" id="KW-1185">Reference proteome</keyword>
<dbReference type="AlphaFoldDB" id="A0A392U4Q5"/>
<reference evidence="1 2" key="1">
    <citation type="journal article" date="2018" name="Front. Plant Sci.">
        <title>Red Clover (Trifolium pratense) and Zigzag Clover (T. medium) - A Picture of Genomic Similarities and Differences.</title>
        <authorList>
            <person name="Dluhosova J."/>
            <person name="Istvanek J."/>
            <person name="Nedelnik J."/>
            <person name="Repkova J."/>
        </authorList>
    </citation>
    <scope>NUCLEOTIDE SEQUENCE [LARGE SCALE GENOMIC DNA]</scope>
    <source>
        <strain evidence="2">cv. 10/8</strain>
        <tissue evidence="1">Leaf</tissue>
    </source>
</reference>
<comment type="caution">
    <text evidence="1">The sequence shown here is derived from an EMBL/GenBank/DDBJ whole genome shotgun (WGS) entry which is preliminary data.</text>
</comment>
<evidence type="ECO:0000313" key="2">
    <source>
        <dbReference type="Proteomes" id="UP000265520"/>
    </source>
</evidence>
<organism evidence="1 2">
    <name type="scientific">Trifolium medium</name>
    <dbReference type="NCBI Taxonomy" id="97028"/>
    <lineage>
        <taxon>Eukaryota</taxon>
        <taxon>Viridiplantae</taxon>
        <taxon>Streptophyta</taxon>
        <taxon>Embryophyta</taxon>
        <taxon>Tracheophyta</taxon>
        <taxon>Spermatophyta</taxon>
        <taxon>Magnoliopsida</taxon>
        <taxon>eudicotyledons</taxon>
        <taxon>Gunneridae</taxon>
        <taxon>Pentapetalae</taxon>
        <taxon>rosids</taxon>
        <taxon>fabids</taxon>
        <taxon>Fabales</taxon>
        <taxon>Fabaceae</taxon>
        <taxon>Papilionoideae</taxon>
        <taxon>50 kb inversion clade</taxon>
        <taxon>NPAAA clade</taxon>
        <taxon>Hologalegina</taxon>
        <taxon>IRL clade</taxon>
        <taxon>Trifolieae</taxon>
        <taxon>Trifolium</taxon>
    </lineage>
</organism>
<dbReference type="Proteomes" id="UP000265520">
    <property type="component" value="Unassembled WGS sequence"/>
</dbReference>
<feature type="non-terminal residue" evidence="1">
    <location>
        <position position="48"/>
    </location>
</feature>
<name>A0A392U4Q5_9FABA</name>